<accession>A0AAJ8KN57</accession>
<evidence type="ECO:0000256" key="2">
    <source>
        <dbReference type="ARBA" id="ARBA00022833"/>
    </source>
</evidence>
<feature type="region of interest" description="Disordered" evidence="7">
    <location>
        <begin position="46"/>
        <end position="75"/>
    </location>
</feature>
<feature type="domain" description="Xylanolytic transcriptional activator regulatory" evidence="8">
    <location>
        <begin position="146"/>
        <end position="336"/>
    </location>
</feature>
<evidence type="ECO:0000256" key="7">
    <source>
        <dbReference type="SAM" id="MobiDB-lite"/>
    </source>
</evidence>
<dbReference type="EMBL" id="CP144532">
    <property type="protein sequence ID" value="WWC60640.1"/>
    <property type="molecule type" value="Genomic_DNA"/>
</dbReference>
<keyword evidence="3" id="KW-0805">Transcription regulation</keyword>
<evidence type="ECO:0000256" key="4">
    <source>
        <dbReference type="ARBA" id="ARBA00023125"/>
    </source>
</evidence>
<dbReference type="InterPro" id="IPR051615">
    <property type="entry name" value="Transcr_Regulatory_Elem"/>
</dbReference>
<evidence type="ECO:0000256" key="3">
    <source>
        <dbReference type="ARBA" id="ARBA00023015"/>
    </source>
</evidence>
<evidence type="ECO:0000313" key="9">
    <source>
        <dbReference type="EMBL" id="WWC60640.1"/>
    </source>
</evidence>
<dbReference type="GeneID" id="28966937"/>
<evidence type="ECO:0000259" key="8">
    <source>
        <dbReference type="Pfam" id="PF04082"/>
    </source>
</evidence>
<keyword evidence="2" id="KW-0862">Zinc</keyword>
<keyword evidence="4" id="KW-0238">DNA-binding</keyword>
<dbReference type="AlphaFoldDB" id="A0AAJ8KN57"/>
<evidence type="ECO:0000256" key="5">
    <source>
        <dbReference type="ARBA" id="ARBA00023163"/>
    </source>
</evidence>
<keyword evidence="6" id="KW-0539">Nucleus</keyword>
<proteinExistence type="predicted"/>
<feature type="compositionally biased region" description="Polar residues" evidence="7">
    <location>
        <begin position="64"/>
        <end position="75"/>
    </location>
</feature>
<dbReference type="Pfam" id="PF04082">
    <property type="entry name" value="Fungal_trans"/>
    <property type="match status" value="1"/>
</dbReference>
<dbReference type="KEGG" id="kdj:28966937"/>
<reference evidence="9" key="2">
    <citation type="submission" date="2024-02" db="EMBL/GenBank/DDBJ databases">
        <title>Comparative genomics of Cryptococcus and Kwoniella reveals pathogenesis evolution and contrasting modes of karyotype evolution via chromosome fusion or intercentromeric recombination.</title>
        <authorList>
            <person name="Coelho M.A."/>
            <person name="David-Palma M."/>
            <person name="Shea T."/>
            <person name="Bowers K."/>
            <person name="McGinley-Smith S."/>
            <person name="Mohammad A.W."/>
            <person name="Gnirke A."/>
            <person name="Yurkov A.M."/>
            <person name="Nowrousian M."/>
            <person name="Sun S."/>
            <person name="Cuomo C.A."/>
            <person name="Heitman J."/>
        </authorList>
    </citation>
    <scope>NUCLEOTIDE SEQUENCE</scope>
    <source>
        <strain evidence="9">CBS 10117</strain>
    </source>
</reference>
<name>A0AAJ8KN57_9TREE</name>
<gene>
    <name evidence="9" type="ORF">I303_103214</name>
</gene>
<reference evidence="9" key="1">
    <citation type="submission" date="2013-07" db="EMBL/GenBank/DDBJ databases">
        <authorList>
            <consortium name="The Broad Institute Genome Sequencing Platform"/>
            <person name="Cuomo C."/>
            <person name="Litvintseva A."/>
            <person name="Chen Y."/>
            <person name="Heitman J."/>
            <person name="Sun S."/>
            <person name="Springer D."/>
            <person name="Dromer F."/>
            <person name="Young S.K."/>
            <person name="Zeng Q."/>
            <person name="Gargeya S."/>
            <person name="Fitzgerald M."/>
            <person name="Abouelleil A."/>
            <person name="Alvarado L."/>
            <person name="Berlin A.M."/>
            <person name="Chapman S.B."/>
            <person name="Dewar J."/>
            <person name="Goldberg J."/>
            <person name="Griggs A."/>
            <person name="Gujja S."/>
            <person name="Hansen M."/>
            <person name="Howarth C."/>
            <person name="Imamovic A."/>
            <person name="Larimer J."/>
            <person name="McCowan C."/>
            <person name="Murphy C."/>
            <person name="Pearson M."/>
            <person name="Priest M."/>
            <person name="Roberts A."/>
            <person name="Saif S."/>
            <person name="Shea T."/>
            <person name="Sykes S."/>
            <person name="Wortman J."/>
            <person name="Nusbaum C."/>
            <person name="Birren B."/>
        </authorList>
    </citation>
    <scope>NUCLEOTIDE SEQUENCE</scope>
    <source>
        <strain evidence="9">CBS 10117</strain>
    </source>
</reference>
<evidence type="ECO:0000256" key="1">
    <source>
        <dbReference type="ARBA" id="ARBA00022723"/>
    </source>
</evidence>
<dbReference type="GO" id="GO:0008270">
    <property type="term" value="F:zinc ion binding"/>
    <property type="evidence" value="ECO:0007669"/>
    <property type="project" value="InterPro"/>
</dbReference>
<keyword evidence="5" id="KW-0804">Transcription</keyword>
<evidence type="ECO:0000313" key="10">
    <source>
        <dbReference type="Proteomes" id="UP000078595"/>
    </source>
</evidence>
<dbReference type="GO" id="GO:0003677">
    <property type="term" value="F:DNA binding"/>
    <property type="evidence" value="ECO:0007669"/>
    <property type="project" value="UniProtKB-KW"/>
</dbReference>
<sequence length="589" mass="65313">MRWGGADMRSLSAERPGISISNASRKRIEELESQLRLMQEELRVARDHSRISSHDAIRGEEENTSATEHSPSSTELPVYHAAESLQLDWSTGSLVFMNPTSIPRMVESAPDTHVSHWLSFTGSLGSLNESASSHIVSTREETEDLLDLYFTFLNGYNTSVDESTFRRDLDLYTRNPQRSYPAYSPCLHMGMLAVASHISTPVHPPTSPNENAGTKGLFFLRKAFDCLEHEIANPKPATVTGINLMSCCLADLGRSSVAWVYDGIAVRLLQDLGCHVDPRQMIDQGLMTAETYDLRANAFWTANVTYSRSRLAALYNGRMPTLMEGDYNLPLPKPSTGSSVPGLADLQVAFVSLSDVCADIIRSLYGFQSAAASDPSVVTRIQHKLQAWSGMLPVSTRLPWDGGPRQASPQVLAIHATYNTLSIIFHKSFLRRHCLNSEEGRTCFQTALSTVKLAKTFDLTYTINKAPVTMSQNLYIPGTVLTLILADLFDQPDKDDEKQQAQKALDDIISLLSRLSNSWRCSLQALEALKTMGHNYAINRLTSAAFDQDLAGLEIDQSFDIDSVLNFDWTTFHYLSAPQESNLGANNFQ</sequence>
<dbReference type="InterPro" id="IPR007219">
    <property type="entry name" value="XnlR_reg_dom"/>
</dbReference>
<feature type="compositionally biased region" description="Basic and acidic residues" evidence="7">
    <location>
        <begin position="46"/>
        <end position="61"/>
    </location>
</feature>
<dbReference type="GO" id="GO:0006351">
    <property type="term" value="P:DNA-templated transcription"/>
    <property type="evidence" value="ECO:0007669"/>
    <property type="project" value="InterPro"/>
</dbReference>
<keyword evidence="1" id="KW-0479">Metal-binding</keyword>
<dbReference type="PANTHER" id="PTHR31313">
    <property type="entry name" value="TY1 ENHANCER ACTIVATOR"/>
    <property type="match status" value="1"/>
</dbReference>
<protein>
    <recommendedName>
        <fullName evidence="8">Xylanolytic transcriptional activator regulatory domain-containing protein</fullName>
    </recommendedName>
</protein>
<dbReference type="PANTHER" id="PTHR31313:SF83">
    <property type="entry name" value="ZN(II)2CYS6 TRANSCRIPTION FACTOR (EUROFUNG)"/>
    <property type="match status" value="1"/>
</dbReference>
<dbReference type="RefSeq" id="XP_065824787.1">
    <property type="nucleotide sequence ID" value="XM_065968715.1"/>
</dbReference>
<organism evidence="9 10">
    <name type="scientific">Kwoniella dejecticola CBS 10117</name>
    <dbReference type="NCBI Taxonomy" id="1296121"/>
    <lineage>
        <taxon>Eukaryota</taxon>
        <taxon>Fungi</taxon>
        <taxon>Dikarya</taxon>
        <taxon>Basidiomycota</taxon>
        <taxon>Agaricomycotina</taxon>
        <taxon>Tremellomycetes</taxon>
        <taxon>Tremellales</taxon>
        <taxon>Cryptococcaceae</taxon>
        <taxon>Kwoniella</taxon>
    </lineage>
</organism>
<dbReference type="CDD" id="cd12148">
    <property type="entry name" value="fungal_TF_MHR"/>
    <property type="match status" value="1"/>
</dbReference>
<keyword evidence="10" id="KW-1185">Reference proteome</keyword>
<dbReference type="Proteomes" id="UP000078595">
    <property type="component" value="Chromosome 3"/>
</dbReference>
<evidence type="ECO:0000256" key="6">
    <source>
        <dbReference type="ARBA" id="ARBA00023242"/>
    </source>
</evidence>